<dbReference type="RefSeq" id="WP_129003095.1">
    <property type="nucleotide sequence ID" value="NZ_SDHZ01000001.1"/>
</dbReference>
<keyword evidence="2" id="KW-1185">Reference proteome</keyword>
<protein>
    <submittedName>
        <fullName evidence="1">Uncharacterized protein</fullName>
    </submittedName>
</protein>
<dbReference type="AlphaFoldDB" id="A0A4Q1DF66"/>
<proteinExistence type="predicted"/>
<organism evidence="1 2">
    <name type="scientific">Filimonas effusa</name>
    <dbReference type="NCBI Taxonomy" id="2508721"/>
    <lineage>
        <taxon>Bacteria</taxon>
        <taxon>Pseudomonadati</taxon>
        <taxon>Bacteroidota</taxon>
        <taxon>Chitinophagia</taxon>
        <taxon>Chitinophagales</taxon>
        <taxon>Chitinophagaceae</taxon>
        <taxon>Filimonas</taxon>
    </lineage>
</organism>
<sequence>MKVNVFVCTKPFQWLNVENIRKEGASSNILIIIENFPDSATIAGRIKQYFPHWKEIILVKNRLDAFLAIRKFRVDNLYVDSDYGRKSYLYSLVPGKLFVYDEGIGTYSVTTKELSGFLNKMKFFLFKAIGAGTFQGGNWKTRGVIVYNKKLYNIRFGKELKGKEILSFQYPFNEFIRHNIDRICKVFNFYDYAGLTGKRILLYLTFHKLRDDIISYITEHATEYDMVLVKLHPHLAKFGNVAPLQNKGYNLLTNPIMAEVIILKLAANNYVTILHESSSACLNLGKSPNLQVLDFQNPLYAKDFEQYLRTSE</sequence>
<comment type="caution">
    <text evidence="1">The sequence shown here is derived from an EMBL/GenBank/DDBJ whole genome shotgun (WGS) entry which is preliminary data.</text>
</comment>
<evidence type="ECO:0000313" key="2">
    <source>
        <dbReference type="Proteomes" id="UP000290545"/>
    </source>
</evidence>
<reference evidence="1 2" key="1">
    <citation type="submission" date="2019-01" db="EMBL/GenBank/DDBJ databases">
        <title>Filimonas sp. strain TTM-71.</title>
        <authorList>
            <person name="Chen W.-M."/>
        </authorList>
    </citation>
    <scope>NUCLEOTIDE SEQUENCE [LARGE SCALE GENOMIC DNA]</scope>
    <source>
        <strain evidence="1 2">TTM-71</strain>
    </source>
</reference>
<dbReference type="EMBL" id="SDHZ01000001">
    <property type="protein sequence ID" value="RXK87343.1"/>
    <property type="molecule type" value="Genomic_DNA"/>
</dbReference>
<accession>A0A4Q1DF66</accession>
<gene>
    <name evidence="1" type="ORF">ESB13_11360</name>
</gene>
<dbReference type="Proteomes" id="UP000290545">
    <property type="component" value="Unassembled WGS sequence"/>
</dbReference>
<name>A0A4Q1DF66_9BACT</name>
<evidence type="ECO:0000313" key="1">
    <source>
        <dbReference type="EMBL" id="RXK87343.1"/>
    </source>
</evidence>
<dbReference type="OrthoDB" id="1495789at2"/>